<dbReference type="InterPro" id="IPR000160">
    <property type="entry name" value="GGDEF_dom"/>
</dbReference>
<dbReference type="InterPro" id="IPR001610">
    <property type="entry name" value="PAC"/>
</dbReference>
<dbReference type="RefSeq" id="WP_133603404.1">
    <property type="nucleotide sequence ID" value="NZ_JAUFPJ010000006.1"/>
</dbReference>
<keyword evidence="6" id="KW-1185">Reference proteome</keyword>
<dbReference type="PROSITE" id="PS50112">
    <property type="entry name" value="PAS"/>
    <property type="match status" value="2"/>
</dbReference>
<evidence type="ECO:0000259" key="4">
    <source>
        <dbReference type="PROSITE" id="PS50887"/>
    </source>
</evidence>
<dbReference type="InterPro" id="IPR043128">
    <property type="entry name" value="Rev_trsase/Diguanyl_cyclase"/>
</dbReference>
<dbReference type="InterPro" id="IPR000014">
    <property type="entry name" value="PAS"/>
</dbReference>
<dbReference type="PANTHER" id="PTHR44757:SF2">
    <property type="entry name" value="BIOFILM ARCHITECTURE MAINTENANCE PROTEIN MBAA"/>
    <property type="match status" value="1"/>
</dbReference>
<organism evidence="5 6">
    <name type="scientific">Roseateles asaccharophilus</name>
    <dbReference type="NCBI Taxonomy" id="582607"/>
    <lineage>
        <taxon>Bacteria</taxon>
        <taxon>Pseudomonadati</taxon>
        <taxon>Pseudomonadota</taxon>
        <taxon>Betaproteobacteria</taxon>
        <taxon>Burkholderiales</taxon>
        <taxon>Sphaerotilaceae</taxon>
        <taxon>Roseateles</taxon>
    </lineage>
</organism>
<dbReference type="AlphaFoldDB" id="A0A4R6N7V4"/>
<accession>A0A4R6N7V4</accession>
<dbReference type="SMART" id="SM00086">
    <property type="entry name" value="PAC"/>
    <property type="match status" value="3"/>
</dbReference>
<feature type="domain" description="PAS" evidence="2">
    <location>
        <begin position="585"/>
        <end position="655"/>
    </location>
</feature>
<name>A0A4R6N7V4_9BURK</name>
<dbReference type="InterPro" id="IPR052155">
    <property type="entry name" value="Biofilm_reg_signaling"/>
</dbReference>
<evidence type="ECO:0000259" key="3">
    <source>
        <dbReference type="PROSITE" id="PS50113"/>
    </source>
</evidence>
<evidence type="ECO:0000313" key="5">
    <source>
        <dbReference type="EMBL" id="TDP11518.1"/>
    </source>
</evidence>
<dbReference type="EMBL" id="SNXE01000003">
    <property type="protein sequence ID" value="TDP11518.1"/>
    <property type="molecule type" value="Genomic_DNA"/>
</dbReference>
<dbReference type="InterPro" id="IPR013656">
    <property type="entry name" value="PAS_4"/>
</dbReference>
<feature type="transmembrane region" description="Helical" evidence="1">
    <location>
        <begin position="30"/>
        <end position="51"/>
    </location>
</feature>
<dbReference type="InterPro" id="IPR029787">
    <property type="entry name" value="Nucleotide_cyclase"/>
</dbReference>
<dbReference type="PROSITE" id="PS50887">
    <property type="entry name" value="GGDEF"/>
    <property type="match status" value="1"/>
</dbReference>
<reference evidence="5 6" key="1">
    <citation type="submission" date="2019-03" db="EMBL/GenBank/DDBJ databases">
        <title>Genomic Encyclopedia of Type Strains, Phase IV (KMG-IV): sequencing the most valuable type-strain genomes for metagenomic binning, comparative biology and taxonomic classification.</title>
        <authorList>
            <person name="Goeker M."/>
        </authorList>
    </citation>
    <scope>NUCLEOTIDE SEQUENCE [LARGE SCALE GENOMIC DNA]</scope>
    <source>
        <strain evidence="5 6">DSM 25082</strain>
    </source>
</reference>
<dbReference type="FunFam" id="3.30.70.270:FF:000001">
    <property type="entry name" value="Diguanylate cyclase domain protein"/>
    <property type="match status" value="1"/>
</dbReference>
<dbReference type="PANTHER" id="PTHR44757">
    <property type="entry name" value="DIGUANYLATE CYCLASE DGCP"/>
    <property type="match status" value="1"/>
</dbReference>
<keyword evidence="1" id="KW-0472">Membrane</keyword>
<evidence type="ECO:0000259" key="2">
    <source>
        <dbReference type="PROSITE" id="PS50112"/>
    </source>
</evidence>
<dbReference type="InterPro" id="IPR000700">
    <property type="entry name" value="PAS-assoc_C"/>
</dbReference>
<keyword evidence="1" id="KW-1133">Transmembrane helix</keyword>
<dbReference type="Pfam" id="PF22588">
    <property type="entry name" value="dCache_1_like"/>
    <property type="match status" value="1"/>
</dbReference>
<feature type="domain" description="PAC" evidence="3">
    <location>
        <begin position="653"/>
        <end position="707"/>
    </location>
</feature>
<dbReference type="InterPro" id="IPR035965">
    <property type="entry name" value="PAS-like_dom_sf"/>
</dbReference>
<dbReference type="GO" id="GO:0003824">
    <property type="term" value="F:catalytic activity"/>
    <property type="evidence" value="ECO:0007669"/>
    <property type="project" value="UniProtKB-ARBA"/>
</dbReference>
<dbReference type="SUPFAM" id="SSF55785">
    <property type="entry name" value="PYP-like sensor domain (PAS domain)"/>
    <property type="match status" value="3"/>
</dbReference>
<dbReference type="Pfam" id="PF00990">
    <property type="entry name" value="GGDEF"/>
    <property type="match status" value="1"/>
</dbReference>
<feature type="domain" description="GGDEF" evidence="4">
    <location>
        <begin position="739"/>
        <end position="872"/>
    </location>
</feature>
<dbReference type="Pfam" id="PF08448">
    <property type="entry name" value="PAS_4"/>
    <property type="match status" value="3"/>
</dbReference>
<dbReference type="NCBIfam" id="TIGR00229">
    <property type="entry name" value="sensory_box"/>
    <property type="match status" value="3"/>
</dbReference>
<dbReference type="NCBIfam" id="TIGR00254">
    <property type="entry name" value="GGDEF"/>
    <property type="match status" value="1"/>
</dbReference>
<dbReference type="Gene3D" id="3.30.70.270">
    <property type="match status" value="1"/>
</dbReference>
<feature type="domain" description="PAS" evidence="2">
    <location>
        <begin position="456"/>
        <end position="530"/>
    </location>
</feature>
<sequence>MAQEVGQEHQPSTSSRAWRPHLRLQDAGRYIALGLSLLMMWGVVAWFVLVYPQRLLDDQRRELDAAAVTAATQLESVLRDAESNLRTLDLWLLTRAPDAPLRDASLAQLAETLRSSSREIVDVMVGDEQGRFYRLPTLDAQSFVQLPPAQLGALRERAHADHVLQIGEPLRLQPGAPLKLPLFMRMSAHQGELGLLLAVIDHDRLVSLLKPYARGELGALGLLRSDGLGLLRYPMLEGYIGRSMYDTVPGSRERLSGAHGSFVSRGGASDGLERRVSFRSLDDYGLKLLLAQGRDAAQIQHRQHSQLLFFASLLITLLAVVITVMLDRLQRQARDREAMLAAMSDALPLGLFRCDASGALRYANESYRRLHDIQGALQGWDWLKLVPEAQREGVRQRWQARMSQRECDSLSARVLLPDGQRRRFQIHTAPLIVGGRQDGVVGTVEDVTERELQQEAQLTLHAIFEQTPDCIAQFDARGRMVYLNPAGRLRLGLEAQAVLPEHDYRSFLPDPEKRARDFLAALPEQAMAQGHWQGRSTVLDHEGQLVPVSCTVLVHRDARQQVRMVSVLLRDVSEQVLAQQERERSEATLKAVAEEVPLMIAVLDRQQRLLFCNRAYEQQFNMQREDWIGRSVQEMLGPEEYERALPQIEAALAGQTLTLERSADFQQRRLLQVRYAPLQLDDGQIAGMVWVARDITEERAEQARLLDASQTDPLTQLLNRAGFEQRALDALERARQRQRLCCLIYMDLDRFKAVNDLHGHPVGDALLQAVAGRLRHVLRQQDLVARLGGDEFAVLLPEIPSVANAESVAAKLLQAVARPYLIDTLSLDIGVSLGFCVCAGPSADLARMVTQADAWLYEAKRAGRGRYRGGLMEG</sequence>
<keyword evidence="1" id="KW-0812">Transmembrane</keyword>
<protein>
    <submittedName>
        <fullName evidence="5">PAS domain S-box-containing protein/diguanylate cyclase (GGDEF)-like protein</fullName>
    </submittedName>
</protein>
<feature type="transmembrane region" description="Helical" evidence="1">
    <location>
        <begin position="307"/>
        <end position="326"/>
    </location>
</feature>
<dbReference type="InterPro" id="IPR054327">
    <property type="entry name" value="His-kinase-like_sensor"/>
</dbReference>
<comment type="caution">
    <text evidence="5">The sequence shown here is derived from an EMBL/GenBank/DDBJ whole genome shotgun (WGS) entry which is preliminary data.</text>
</comment>
<gene>
    <name evidence="5" type="ORF">DFR39_103449</name>
</gene>
<evidence type="ECO:0000256" key="1">
    <source>
        <dbReference type="SAM" id="Phobius"/>
    </source>
</evidence>
<dbReference type="OrthoDB" id="8929028at2"/>
<evidence type="ECO:0000313" key="6">
    <source>
        <dbReference type="Proteomes" id="UP000295357"/>
    </source>
</evidence>
<dbReference type="PROSITE" id="PS50113">
    <property type="entry name" value="PAC"/>
    <property type="match status" value="1"/>
</dbReference>
<dbReference type="CDD" id="cd01949">
    <property type="entry name" value="GGDEF"/>
    <property type="match status" value="1"/>
</dbReference>
<proteinExistence type="predicted"/>
<dbReference type="SMART" id="SM00267">
    <property type="entry name" value="GGDEF"/>
    <property type="match status" value="1"/>
</dbReference>
<dbReference type="SUPFAM" id="SSF55073">
    <property type="entry name" value="Nucleotide cyclase"/>
    <property type="match status" value="1"/>
</dbReference>
<dbReference type="CDD" id="cd00130">
    <property type="entry name" value="PAS"/>
    <property type="match status" value="2"/>
</dbReference>
<dbReference type="Gene3D" id="3.30.450.20">
    <property type="entry name" value="PAS domain"/>
    <property type="match status" value="4"/>
</dbReference>
<dbReference type="Proteomes" id="UP000295357">
    <property type="component" value="Unassembled WGS sequence"/>
</dbReference>
<dbReference type="CDD" id="cd12915">
    <property type="entry name" value="PDC2_DGC_like"/>
    <property type="match status" value="1"/>
</dbReference>
<dbReference type="SMART" id="SM00091">
    <property type="entry name" value="PAS"/>
    <property type="match status" value="3"/>
</dbReference>